<accession>A0A8X6JK66</accession>
<organism evidence="2 3">
    <name type="scientific">Trichonephila clavata</name>
    <name type="common">Joro spider</name>
    <name type="synonym">Nephila clavata</name>
    <dbReference type="NCBI Taxonomy" id="2740835"/>
    <lineage>
        <taxon>Eukaryota</taxon>
        <taxon>Metazoa</taxon>
        <taxon>Ecdysozoa</taxon>
        <taxon>Arthropoda</taxon>
        <taxon>Chelicerata</taxon>
        <taxon>Arachnida</taxon>
        <taxon>Araneae</taxon>
        <taxon>Araneomorphae</taxon>
        <taxon>Entelegynae</taxon>
        <taxon>Araneoidea</taxon>
        <taxon>Nephilidae</taxon>
        <taxon>Trichonephila</taxon>
    </lineage>
</organism>
<evidence type="ECO:0000256" key="1">
    <source>
        <dbReference type="SAM" id="MobiDB-lite"/>
    </source>
</evidence>
<dbReference type="EMBL" id="BMAO01028979">
    <property type="protein sequence ID" value="GFR28628.1"/>
    <property type="molecule type" value="Genomic_DNA"/>
</dbReference>
<protein>
    <submittedName>
        <fullName evidence="2">ATP-dependent DNA helicase</fullName>
    </submittedName>
</protein>
<keyword evidence="3" id="KW-1185">Reference proteome</keyword>
<gene>
    <name evidence="2" type="primary">X975_25623</name>
    <name evidence="2" type="ORF">TNCT_65671</name>
</gene>
<feature type="compositionally biased region" description="Basic and acidic residues" evidence="1">
    <location>
        <begin position="1"/>
        <end position="11"/>
    </location>
</feature>
<keyword evidence="2" id="KW-0347">Helicase</keyword>
<keyword evidence="2" id="KW-0378">Hydrolase</keyword>
<sequence>MNLKRAPERTNWKKRSPQSSLQYGKSANRRAPENANWKKRTAPPSLQSKPNIKGRSKQGRAEQDPVGGKERSQQQQAERSEQGPTTYAAEWTSGDRGFLQQRRLQPVCQKKQPKNSQRRSRSDMAVFDVTRSDGNAHNEIYQYEMGRCISSHEAVWRILNFLIHERYPTVIHLSVHLENGQRVYFTEGNAAERA</sequence>
<feature type="region of interest" description="Disordered" evidence="1">
    <location>
        <begin position="1"/>
        <end position="123"/>
    </location>
</feature>
<evidence type="ECO:0000313" key="3">
    <source>
        <dbReference type="Proteomes" id="UP000887116"/>
    </source>
</evidence>
<keyword evidence="2" id="KW-0067">ATP-binding</keyword>
<proteinExistence type="predicted"/>
<comment type="caution">
    <text evidence="2">The sequence shown here is derived from an EMBL/GenBank/DDBJ whole genome shotgun (WGS) entry which is preliminary data.</text>
</comment>
<dbReference type="AlphaFoldDB" id="A0A8X6JK66"/>
<name>A0A8X6JK66_TRICU</name>
<reference evidence="2" key="1">
    <citation type="submission" date="2020-07" db="EMBL/GenBank/DDBJ databases">
        <title>Multicomponent nature underlies the extraordinary mechanical properties of spider dragline silk.</title>
        <authorList>
            <person name="Kono N."/>
            <person name="Nakamura H."/>
            <person name="Mori M."/>
            <person name="Yoshida Y."/>
            <person name="Ohtoshi R."/>
            <person name="Malay A.D."/>
            <person name="Moran D.A.P."/>
            <person name="Tomita M."/>
            <person name="Numata K."/>
            <person name="Arakawa K."/>
        </authorList>
    </citation>
    <scope>NUCLEOTIDE SEQUENCE</scope>
</reference>
<dbReference type="OrthoDB" id="8121869at2759"/>
<evidence type="ECO:0000313" key="2">
    <source>
        <dbReference type="EMBL" id="GFR28628.1"/>
    </source>
</evidence>
<dbReference type="Proteomes" id="UP000887116">
    <property type="component" value="Unassembled WGS sequence"/>
</dbReference>
<dbReference type="GO" id="GO:0004386">
    <property type="term" value="F:helicase activity"/>
    <property type="evidence" value="ECO:0007669"/>
    <property type="project" value="UniProtKB-KW"/>
</dbReference>
<keyword evidence="2" id="KW-0547">Nucleotide-binding</keyword>
<feature type="compositionally biased region" description="Basic and acidic residues" evidence="1">
    <location>
        <begin position="59"/>
        <end position="72"/>
    </location>
</feature>